<sequence>MAKQEFETRLNTIQLRYKKNKAKQEKIDIKELETLHKSLNKRLIEKLKSCRELMLKQDETLVKINSMLEG</sequence>
<organism evidence="1 2">
    <name type="scientific">Theileria equi strain WA</name>
    <dbReference type="NCBI Taxonomy" id="1537102"/>
    <lineage>
        <taxon>Eukaryota</taxon>
        <taxon>Sar</taxon>
        <taxon>Alveolata</taxon>
        <taxon>Apicomplexa</taxon>
        <taxon>Aconoidasida</taxon>
        <taxon>Piroplasmida</taxon>
        <taxon>Theileriidae</taxon>
        <taxon>Theileria</taxon>
    </lineage>
</organism>
<protein>
    <submittedName>
        <fullName evidence="1">Uncharacterized protein</fullName>
    </submittedName>
</protein>
<accession>L0B0A8</accession>
<gene>
    <name evidence="1" type="ORF">BEWA_006640</name>
</gene>
<dbReference type="KEGG" id="beq:BEWA_006640"/>
<dbReference type="EMBL" id="CP001670">
    <property type="protein sequence ID" value="AFZ81255.1"/>
    <property type="molecule type" value="Genomic_DNA"/>
</dbReference>
<name>L0B0A8_THEEQ</name>
<evidence type="ECO:0000313" key="1">
    <source>
        <dbReference type="EMBL" id="AFZ81255.1"/>
    </source>
</evidence>
<dbReference type="VEuPathDB" id="PiroplasmaDB:BEWA_006640"/>
<reference evidence="1 2" key="1">
    <citation type="journal article" date="2012" name="BMC Genomics">
        <title>Comparative genomic analysis and phylogenetic position of Theileria equi.</title>
        <authorList>
            <person name="Kappmeyer L.S."/>
            <person name="Thiagarajan M."/>
            <person name="Herndon D.R."/>
            <person name="Ramsay J.D."/>
            <person name="Caler E."/>
            <person name="Djikeng A."/>
            <person name="Gillespie J.J."/>
            <person name="Lau A.O."/>
            <person name="Roalson E.H."/>
            <person name="Silva J.C."/>
            <person name="Silva M.G."/>
            <person name="Suarez C.E."/>
            <person name="Ueti M.W."/>
            <person name="Nene V.M."/>
            <person name="Mealey R.H."/>
            <person name="Knowles D.P."/>
            <person name="Brayton K.A."/>
        </authorList>
    </citation>
    <scope>NUCLEOTIDE SEQUENCE [LARGE SCALE GENOMIC DNA]</scope>
    <source>
        <strain evidence="1 2">WA</strain>
    </source>
</reference>
<dbReference type="RefSeq" id="XP_004830921.1">
    <property type="nucleotide sequence ID" value="XM_004830864.1"/>
</dbReference>
<dbReference type="Proteomes" id="UP000031512">
    <property type="component" value="Chromosome 3"/>
</dbReference>
<dbReference type="GeneID" id="15805826"/>
<keyword evidence="2" id="KW-1185">Reference proteome</keyword>
<dbReference type="OrthoDB" id="365196at2759"/>
<proteinExistence type="predicted"/>
<dbReference type="AlphaFoldDB" id="L0B0A8"/>
<evidence type="ECO:0000313" key="2">
    <source>
        <dbReference type="Proteomes" id="UP000031512"/>
    </source>
</evidence>